<dbReference type="Pfam" id="PF15696">
    <property type="entry name" value="RAD51_interact"/>
    <property type="match status" value="1"/>
</dbReference>
<dbReference type="PANTHER" id="PTHR15361:SF4">
    <property type="entry name" value="RAD51-ASSOCIATED PROTEIN 1"/>
    <property type="match status" value="1"/>
</dbReference>
<feature type="domain" description="RAD51 interacting motif" evidence="2">
    <location>
        <begin position="291"/>
        <end position="325"/>
    </location>
</feature>
<protein>
    <recommendedName>
        <fullName evidence="2">RAD51 interacting motif domain-containing protein</fullName>
    </recommendedName>
</protein>
<dbReference type="GO" id="GO:0003697">
    <property type="term" value="F:single-stranded DNA binding"/>
    <property type="evidence" value="ECO:0007669"/>
    <property type="project" value="TreeGrafter"/>
</dbReference>
<reference evidence="3" key="1">
    <citation type="submission" date="2022-03" db="EMBL/GenBank/DDBJ databases">
        <authorList>
            <person name="Alioto T."/>
            <person name="Alioto T."/>
            <person name="Gomez Garrido J."/>
        </authorList>
    </citation>
    <scope>NUCLEOTIDE SEQUENCE</scope>
</reference>
<proteinExistence type="predicted"/>
<dbReference type="GO" id="GO:0036297">
    <property type="term" value="P:interstrand cross-link repair"/>
    <property type="evidence" value="ECO:0007669"/>
    <property type="project" value="TreeGrafter"/>
</dbReference>
<dbReference type="GO" id="GO:0000724">
    <property type="term" value="P:double-strand break repair via homologous recombination"/>
    <property type="evidence" value="ECO:0007669"/>
    <property type="project" value="TreeGrafter"/>
</dbReference>
<sequence length="328" mass="35841">MDRPVRVKKTVDYSLFGDVDNDDEDFACSSAPPNKKSRVEVRKDKKEKSAKKPQKESTTSQPNSQGKRLPLDDKLYHRDLEVALALSVQEKSLVETSDDQFSKGYPTLPDGSTRSADVSFSNCSVDSSTLGLDEVTCSNEDQADGRSRRQAASKAIAEQRKLLADDSDNEDAGDEFKPDLATYSSSESDSNLSEEDEEFDIKMSSKLKANKETKQKCAKKSPKDRKLVPKPRAAVSSTSPPVSVKIKSLPAQRTAFSSPTPVKPTQHHSSPPVGVKKQKWTPPAASVQGNGVKNSLEGVSVRSPNQGLRLGLSRFARVKPLHPTIVNN</sequence>
<feature type="region of interest" description="Disordered" evidence="1">
    <location>
        <begin position="93"/>
        <end position="119"/>
    </location>
</feature>
<feature type="region of interest" description="Disordered" evidence="1">
    <location>
        <begin position="139"/>
        <end position="303"/>
    </location>
</feature>
<organism evidence="3 4">
    <name type="scientific">Pelobates cultripes</name>
    <name type="common">Western spadefoot toad</name>
    <dbReference type="NCBI Taxonomy" id="61616"/>
    <lineage>
        <taxon>Eukaryota</taxon>
        <taxon>Metazoa</taxon>
        <taxon>Chordata</taxon>
        <taxon>Craniata</taxon>
        <taxon>Vertebrata</taxon>
        <taxon>Euteleostomi</taxon>
        <taxon>Amphibia</taxon>
        <taxon>Batrachia</taxon>
        <taxon>Anura</taxon>
        <taxon>Pelobatoidea</taxon>
        <taxon>Pelobatidae</taxon>
        <taxon>Pelobates</taxon>
    </lineage>
</organism>
<evidence type="ECO:0000313" key="3">
    <source>
        <dbReference type="EMBL" id="CAH2276203.1"/>
    </source>
</evidence>
<dbReference type="AlphaFoldDB" id="A0AAD1RQF2"/>
<gene>
    <name evidence="3" type="ORF">PECUL_23A013449</name>
</gene>
<feature type="compositionally biased region" description="Low complexity" evidence="1">
    <location>
        <begin position="235"/>
        <end position="248"/>
    </location>
</feature>
<name>A0AAD1RQF2_PELCU</name>
<feature type="compositionally biased region" description="Polar residues" evidence="1">
    <location>
        <begin position="56"/>
        <end position="66"/>
    </location>
</feature>
<keyword evidence="4" id="KW-1185">Reference proteome</keyword>
<dbReference type="PANTHER" id="PTHR15361">
    <property type="entry name" value="RAD51/NUKS-INTERACTING PROTEIN"/>
    <property type="match status" value="1"/>
</dbReference>
<dbReference type="InterPro" id="IPR031419">
    <property type="entry name" value="RAD51_interact"/>
</dbReference>
<feature type="compositionally biased region" description="Polar residues" evidence="1">
    <location>
        <begin position="110"/>
        <end position="119"/>
    </location>
</feature>
<evidence type="ECO:0000259" key="2">
    <source>
        <dbReference type="Pfam" id="PF15696"/>
    </source>
</evidence>
<dbReference type="GO" id="GO:0003690">
    <property type="term" value="F:double-stranded DNA binding"/>
    <property type="evidence" value="ECO:0007669"/>
    <property type="project" value="TreeGrafter"/>
</dbReference>
<dbReference type="InterPro" id="IPR052003">
    <property type="entry name" value="HR_DNA-Binding_Protein"/>
</dbReference>
<evidence type="ECO:0000256" key="1">
    <source>
        <dbReference type="SAM" id="MobiDB-lite"/>
    </source>
</evidence>
<dbReference type="Proteomes" id="UP001295444">
    <property type="component" value="Chromosome 03"/>
</dbReference>
<dbReference type="EMBL" id="OW240914">
    <property type="protein sequence ID" value="CAH2276203.1"/>
    <property type="molecule type" value="Genomic_DNA"/>
</dbReference>
<accession>A0AAD1RQF2</accession>
<evidence type="ECO:0000313" key="4">
    <source>
        <dbReference type="Proteomes" id="UP001295444"/>
    </source>
</evidence>
<feature type="region of interest" description="Disordered" evidence="1">
    <location>
        <begin position="16"/>
        <end position="73"/>
    </location>
</feature>
<feature type="compositionally biased region" description="Basic and acidic residues" evidence="1">
    <location>
        <begin position="37"/>
        <end position="47"/>
    </location>
</feature>